<dbReference type="RefSeq" id="WP_316973256.1">
    <property type="nucleotide sequence ID" value="NZ_JAWIIJ010000004.1"/>
</dbReference>
<evidence type="ECO:0000256" key="5">
    <source>
        <dbReference type="ARBA" id="ARBA00023186"/>
    </source>
</evidence>
<organism evidence="9 10">
    <name type="scientific">Marinobacter xestospongiae</name>
    <dbReference type="NCBI Taxonomy" id="994319"/>
    <lineage>
        <taxon>Bacteria</taxon>
        <taxon>Pseudomonadati</taxon>
        <taxon>Pseudomonadota</taxon>
        <taxon>Gammaproteobacteria</taxon>
        <taxon>Pseudomonadales</taxon>
        <taxon>Marinobacteraceae</taxon>
        <taxon>Marinobacter</taxon>
    </lineage>
</organism>
<evidence type="ECO:0000256" key="4">
    <source>
        <dbReference type="ARBA" id="ARBA00023136"/>
    </source>
</evidence>
<feature type="transmembrane region" description="Helical" evidence="7">
    <location>
        <begin position="37"/>
        <end position="67"/>
    </location>
</feature>
<evidence type="ECO:0000256" key="1">
    <source>
        <dbReference type="ARBA" id="ARBA00004167"/>
    </source>
</evidence>
<comment type="caution">
    <text evidence="9">The sequence shown here is derived from an EMBL/GenBank/DDBJ whole genome shotgun (WGS) entry which is preliminary data.</text>
</comment>
<dbReference type="PANTHER" id="PTHR12763">
    <property type="match status" value="1"/>
</dbReference>
<dbReference type="InterPro" id="IPR001623">
    <property type="entry name" value="DnaJ_domain"/>
</dbReference>
<keyword evidence="4 7" id="KW-0472">Membrane</keyword>
<accession>A0ABU3VWD4</accession>
<dbReference type="EMBL" id="JAWIIJ010000004">
    <property type="protein sequence ID" value="MDV2078496.1"/>
    <property type="molecule type" value="Genomic_DNA"/>
</dbReference>
<gene>
    <name evidence="9" type="ORF">RYS15_07360</name>
</gene>
<evidence type="ECO:0000256" key="3">
    <source>
        <dbReference type="ARBA" id="ARBA00022989"/>
    </source>
</evidence>
<evidence type="ECO:0000313" key="10">
    <source>
        <dbReference type="Proteomes" id="UP001269819"/>
    </source>
</evidence>
<dbReference type="SUPFAM" id="SSF46565">
    <property type="entry name" value="Chaperone J-domain"/>
    <property type="match status" value="1"/>
</dbReference>
<keyword evidence="2 7" id="KW-0812">Transmembrane</keyword>
<dbReference type="PANTHER" id="PTHR12763:SF28">
    <property type="entry name" value="GEO10507P1-RELATED"/>
    <property type="match status" value="1"/>
</dbReference>
<evidence type="ECO:0000256" key="7">
    <source>
        <dbReference type="SAM" id="Phobius"/>
    </source>
</evidence>
<comment type="similarity">
    <text evidence="6">Belongs to the TIM14 family.</text>
</comment>
<protein>
    <submittedName>
        <fullName evidence="9">Molecular chaperone DnaJ</fullName>
    </submittedName>
</protein>
<dbReference type="Gene3D" id="1.10.287.110">
    <property type="entry name" value="DnaJ domain"/>
    <property type="match status" value="1"/>
</dbReference>
<comment type="subcellular location">
    <subcellularLocation>
        <location evidence="1">Membrane</location>
        <topology evidence="1">Single-pass membrane protein</topology>
    </subcellularLocation>
</comment>
<dbReference type="SMART" id="SM00271">
    <property type="entry name" value="DnaJ"/>
    <property type="match status" value="1"/>
</dbReference>
<dbReference type="CDD" id="cd06257">
    <property type="entry name" value="DnaJ"/>
    <property type="match status" value="1"/>
</dbReference>
<dbReference type="Proteomes" id="UP001269819">
    <property type="component" value="Unassembled WGS sequence"/>
</dbReference>
<dbReference type="InterPro" id="IPR036869">
    <property type="entry name" value="J_dom_sf"/>
</dbReference>
<name>A0ABU3VWD4_9GAMM</name>
<evidence type="ECO:0000256" key="6">
    <source>
        <dbReference type="ARBA" id="ARBA00038105"/>
    </source>
</evidence>
<evidence type="ECO:0000313" key="9">
    <source>
        <dbReference type="EMBL" id="MDV2078496.1"/>
    </source>
</evidence>
<evidence type="ECO:0000256" key="2">
    <source>
        <dbReference type="ARBA" id="ARBA00022692"/>
    </source>
</evidence>
<sequence>MHWLLGIALTVAVFVILKRWGELSPEARRKMLWKWGVVAFIGVLAVLVLTGRIHAITAGVAALLPWLRRLPALLQHWSTLQRWLGRNDTGPGPGESSAPPRAGAMTRQEACQILGVASDCSREEVIAAHRRLIQKLHPDRGGSDYLAAQLNEAKACLLRG</sequence>
<keyword evidence="3 7" id="KW-1133">Transmembrane helix</keyword>
<keyword evidence="10" id="KW-1185">Reference proteome</keyword>
<proteinExistence type="inferred from homology"/>
<reference evidence="9 10" key="1">
    <citation type="submission" date="2023-10" db="EMBL/GenBank/DDBJ databases">
        <title>Characteristics and mechanism of a salt-tolerant marine origin heterotrophic nitrifying- aerobic denitrifying bacteria Marinobacter xestospongiae HN1.</title>
        <authorList>
            <person name="Qi R."/>
        </authorList>
    </citation>
    <scope>NUCLEOTIDE SEQUENCE [LARGE SCALE GENOMIC DNA]</scope>
    <source>
        <strain evidence="9 10">HN1</strain>
    </source>
</reference>
<evidence type="ECO:0000259" key="8">
    <source>
        <dbReference type="SMART" id="SM00271"/>
    </source>
</evidence>
<keyword evidence="5" id="KW-0143">Chaperone</keyword>
<feature type="domain" description="J" evidence="8">
    <location>
        <begin position="108"/>
        <end position="159"/>
    </location>
</feature>